<gene>
    <name evidence="3" type="ORF">BP01DRAFT_337908</name>
</gene>
<evidence type="ECO:0000256" key="1">
    <source>
        <dbReference type="ARBA" id="ARBA00006484"/>
    </source>
</evidence>
<proteinExistence type="inferred from homology"/>
<keyword evidence="2" id="KW-0560">Oxidoreductase</keyword>
<dbReference type="InterPro" id="IPR036291">
    <property type="entry name" value="NAD(P)-bd_dom_sf"/>
</dbReference>
<dbReference type="Gene3D" id="3.40.50.720">
    <property type="entry name" value="NAD(P)-binding Rossmann-like Domain"/>
    <property type="match status" value="1"/>
</dbReference>
<evidence type="ECO:0000256" key="2">
    <source>
        <dbReference type="ARBA" id="ARBA00023002"/>
    </source>
</evidence>
<evidence type="ECO:0000313" key="3">
    <source>
        <dbReference type="EMBL" id="PYH46503.1"/>
    </source>
</evidence>
<dbReference type="PANTHER" id="PTHR43157:SF31">
    <property type="entry name" value="PHOSPHATIDYLINOSITOL-GLYCAN BIOSYNTHESIS CLASS F PROTEIN"/>
    <property type="match status" value="1"/>
</dbReference>
<name>A0A318ZQ05_9EURO</name>
<reference evidence="3 4" key="1">
    <citation type="submission" date="2016-12" db="EMBL/GenBank/DDBJ databases">
        <title>The genomes of Aspergillus section Nigri reveals drivers in fungal speciation.</title>
        <authorList>
            <consortium name="DOE Joint Genome Institute"/>
            <person name="Vesth T.C."/>
            <person name="Nybo J."/>
            <person name="Theobald S."/>
            <person name="Brandl J."/>
            <person name="Frisvad J.C."/>
            <person name="Nielsen K.F."/>
            <person name="Lyhne E.K."/>
            <person name="Kogle M.E."/>
            <person name="Kuo A."/>
            <person name="Riley R."/>
            <person name="Clum A."/>
            <person name="Nolan M."/>
            <person name="Lipzen A."/>
            <person name="Salamov A."/>
            <person name="Henrissat B."/>
            <person name="Wiebenga A."/>
            <person name="De Vries R.P."/>
            <person name="Grigoriev I.V."/>
            <person name="Mortensen U.H."/>
            <person name="Andersen M.R."/>
            <person name="Baker S.E."/>
        </authorList>
    </citation>
    <scope>NUCLEOTIDE SEQUENCE [LARGE SCALE GENOMIC DNA]</scope>
    <source>
        <strain evidence="3 4">JOP 1030-1</strain>
    </source>
</reference>
<dbReference type="Pfam" id="PF00106">
    <property type="entry name" value="adh_short"/>
    <property type="match status" value="1"/>
</dbReference>
<dbReference type="EMBL" id="KZ821227">
    <property type="protein sequence ID" value="PYH46503.1"/>
    <property type="molecule type" value="Genomic_DNA"/>
</dbReference>
<dbReference type="PRINTS" id="PR00081">
    <property type="entry name" value="GDHRDH"/>
</dbReference>
<keyword evidence="4" id="KW-1185">Reference proteome</keyword>
<dbReference type="AlphaFoldDB" id="A0A318ZQ05"/>
<protein>
    <submittedName>
        <fullName evidence="3">NAD(P)-binding protein</fullName>
    </submittedName>
</protein>
<dbReference type="OrthoDB" id="542013at2759"/>
<dbReference type="SUPFAM" id="SSF51735">
    <property type="entry name" value="NAD(P)-binding Rossmann-fold domains"/>
    <property type="match status" value="1"/>
</dbReference>
<dbReference type="GeneID" id="37074533"/>
<dbReference type="GO" id="GO:0016491">
    <property type="term" value="F:oxidoreductase activity"/>
    <property type="evidence" value="ECO:0007669"/>
    <property type="project" value="UniProtKB-KW"/>
</dbReference>
<accession>A0A318ZQ05</accession>
<dbReference type="Proteomes" id="UP000248349">
    <property type="component" value="Unassembled WGS sequence"/>
</dbReference>
<sequence>MTDSERSYVSRFFSSQFSRLPYPTQDFTDAVVLVTGGNTGLGLEAARHFVRLQAATVILAVRDMQKGQKAKDSIEATTKIQGVVQVWPLDLESVQSVQDFTTKAAGLPRLDVVVANAGISTSEWTLIGGTERSILVNVISTFLLIVSLLPKLQETATQQHTRPRVVVVSSEGHETTEFVEQKADRIFDALKDKTQSNMDERYDTTKLIQLYLVRAVAEHLSLSNKPAVTINAVSPGLCKTGLLRETPLAARILISPIKAVLARSAEEGSRTLVHAAGPDNGETHGKYLRDCKMTEPAAAVRSEQGQATQEKLFKELLEELEEVCPGIRGNL</sequence>
<organism evidence="3 4">
    <name type="scientific">Aspergillus saccharolyticus JOP 1030-1</name>
    <dbReference type="NCBI Taxonomy" id="1450539"/>
    <lineage>
        <taxon>Eukaryota</taxon>
        <taxon>Fungi</taxon>
        <taxon>Dikarya</taxon>
        <taxon>Ascomycota</taxon>
        <taxon>Pezizomycotina</taxon>
        <taxon>Eurotiomycetes</taxon>
        <taxon>Eurotiomycetidae</taxon>
        <taxon>Eurotiales</taxon>
        <taxon>Aspergillaceae</taxon>
        <taxon>Aspergillus</taxon>
        <taxon>Aspergillus subgen. Circumdati</taxon>
    </lineage>
</organism>
<comment type="similarity">
    <text evidence="1">Belongs to the short-chain dehydrogenases/reductases (SDR) family.</text>
</comment>
<dbReference type="InterPro" id="IPR002347">
    <property type="entry name" value="SDR_fam"/>
</dbReference>
<evidence type="ECO:0000313" key="4">
    <source>
        <dbReference type="Proteomes" id="UP000248349"/>
    </source>
</evidence>
<dbReference type="RefSeq" id="XP_025432485.1">
    <property type="nucleotide sequence ID" value="XM_025573305.1"/>
</dbReference>
<dbReference type="PANTHER" id="PTHR43157">
    <property type="entry name" value="PHOSPHATIDYLINOSITOL-GLYCAN BIOSYNTHESIS CLASS F PROTEIN-RELATED"/>
    <property type="match status" value="1"/>
</dbReference>
<dbReference type="STRING" id="1450539.A0A318ZQ05"/>